<dbReference type="SUPFAM" id="SSF56796">
    <property type="entry name" value="Dehydroquinate synthase-like"/>
    <property type="match status" value="1"/>
</dbReference>
<protein>
    <submittedName>
        <fullName evidence="13">Glycerol dehydrogenase</fullName>
    </submittedName>
</protein>
<comment type="cofactor">
    <cofactor evidence="10">
        <name>Zn(2+)</name>
        <dbReference type="ChEBI" id="CHEBI:29105"/>
    </cofactor>
    <text evidence="10">Binds 1 zinc ion per subunit.</text>
</comment>
<feature type="binding site" evidence="11">
    <location>
        <position position="121"/>
    </location>
    <ligand>
        <name>glycerol</name>
        <dbReference type="ChEBI" id="CHEBI:17754"/>
    </ligand>
</feature>
<dbReference type="Proteomes" id="UP000192527">
    <property type="component" value="Chromosome"/>
</dbReference>
<dbReference type="RefSeq" id="WP_085030220.1">
    <property type="nucleotide sequence ID" value="NZ_CP020772.1"/>
</dbReference>
<dbReference type="Pfam" id="PF13685">
    <property type="entry name" value="Fe-ADH_2"/>
    <property type="match status" value="1"/>
</dbReference>
<keyword evidence="3 10" id="KW-0479">Metal-binding</keyword>
<evidence type="ECO:0000256" key="1">
    <source>
        <dbReference type="ARBA" id="ARBA00022490"/>
    </source>
</evidence>
<evidence type="ECO:0000313" key="14">
    <source>
        <dbReference type="Proteomes" id="UP000192527"/>
    </source>
</evidence>
<dbReference type="PANTHER" id="PTHR43616:SF5">
    <property type="entry name" value="GLYCEROL DEHYDROGENASE 1"/>
    <property type="match status" value="1"/>
</dbReference>
<dbReference type="GO" id="GO:0008654">
    <property type="term" value="P:phospholipid biosynthetic process"/>
    <property type="evidence" value="ECO:0007669"/>
    <property type="project" value="UniProtKB-KW"/>
</dbReference>
<keyword evidence="14" id="KW-1185">Reference proteome</keyword>
<evidence type="ECO:0000256" key="7">
    <source>
        <dbReference type="ARBA" id="ARBA00023098"/>
    </source>
</evidence>
<evidence type="ECO:0000256" key="12">
    <source>
        <dbReference type="PIRSR" id="PIRSR000112-3"/>
    </source>
</evidence>
<reference evidence="13 14" key="1">
    <citation type="submission" date="2017-04" db="EMBL/GenBank/DDBJ databases">
        <title>The whole genome sequencing and assembly of Halobacillus mangrovi strain.</title>
        <authorList>
            <person name="Lee S.-J."/>
            <person name="Park M.-K."/>
            <person name="Kim J.-Y."/>
            <person name="Lee Y.-J."/>
            <person name="Yi H."/>
            <person name="Bahn Y.-S."/>
            <person name="Kim J.F."/>
            <person name="Lee D.-W."/>
        </authorList>
    </citation>
    <scope>NUCLEOTIDE SEQUENCE [LARGE SCALE GENOMIC DNA]</scope>
    <source>
        <strain evidence="13 14">KTB 131</strain>
    </source>
</reference>
<evidence type="ECO:0000256" key="9">
    <source>
        <dbReference type="ARBA" id="ARBA00023264"/>
    </source>
</evidence>
<keyword evidence="4" id="KW-0521">NADP</keyword>
<proteinExistence type="predicted"/>
<keyword evidence="9" id="KW-1208">Phospholipid metabolism</keyword>
<gene>
    <name evidence="13" type="ORF">HM131_13270</name>
</gene>
<dbReference type="STRING" id="402384.HM131_13270"/>
<dbReference type="GO" id="GO:0046872">
    <property type="term" value="F:metal ion binding"/>
    <property type="evidence" value="ECO:0007669"/>
    <property type="project" value="UniProtKB-KW"/>
</dbReference>
<dbReference type="GO" id="GO:0016614">
    <property type="term" value="F:oxidoreductase activity, acting on CH-OH group of donors"/>
    <property type="evidence" value="ECO:0007669"/>
    <property type="project" value="InterPro"/>
</dbReference>
<feature type="binding site" evidence="10">
    <location>
        <position position="247"/>
    </location>
    <ligand>
        <name>glycerol</name>
        <dbReference type="ChEBI" id="CHEBI:17754"/>
    </ligand>
</feature>
<evidence type="ECO:0000256" key="6">
    <source>
        <dbReference type="ARBA" id="ARBA00023027"/>
    </source>
</evidence>
<dbReference type="EMBL" id="CP020772">
    <property type="protein sequence ID" value="ARI77759.1"/>
    <property type="molecule type" value="Genomic_DNA"/>
</dbReference>
<feature type="binding site" evidence="10">
    <location>
        <position position="263"/>
    </location>
    <ligand>
        <name>glycerol</name>
        <dbReference type="ChEBI" id="CHEBI:17754"/>
    </ligand>
</feature>
<feature type="binding site" evidence="12">
    <location>
        <begin position="94"/>
        <end position="98"/>
    </location>
    <ligand>
        <name>NAD(+)</name>
        <dbReference type="ChEBI" id="CHEBI:57540"/>
    </ligand>
</feature>
<keyword evidence="1" id="KW-0963">Cytoplasm</keyword>
<evidence type="ECO:0000256" key="11">
    <source>
        <dbReference type="PIRSR" id="PIRSR000112-2"/>
    </source>
</evidence>
<feature type="binding site" evidence="12">
    <location>
        <position position="125"/>
    </location>
    <ligand>
        <name>NAD(+)</name>
        <dbReference type="ChEBI" id="CHEBI:57540"/>
    </ligand>
</feature>
<keyword evidence="7" id="KW-0443">Lipid metabolism</keyword>
<keyword evidence="6 12" id="KW-0520">NAD</keyword>
<organism evidence="13 14">
    <name type="scientific">Halobacillus mangrovi</name>
    <dbReference type="NCBI Taxonomy" id="402384"/>
    <lineage>
        <taxon>Bacteria</taxon>
        <taxon>Bacillati</taxon>
        <taxon>Bacillota</taxon>
        <taxon>Bacilli</taxon>
        <taxon>Bacillales</taxon>
        <taxon>Bacillaceae</taxon>
        <taxon>Halobacillus</taxon>
    </lineage>
</organism>
<dbReference type="PANTHER" id="PTHR43616">
    <property type="entry name" value="GLYCEROL DEHYDROGENASE"/>
    <property type="match status" value="1"/>
</dbReference>
<sequence length="350" mass="39207">MSNPITNIPIPAILEIKKGAIYHLESLLNKHGFKKVLILFDGFTFDQFEEKVRGAFYTLELETVLMNDQLDIKELITYAFSFHPYDVIVAIGGGSVIDYGKYISFSRGTPFISVPTSASNDGFASSNCSLLIEGKKTTVPAKVPYGIIADLDIIHHAPDKFILAGVGDLMSNITALYDWEFEESQGVGYVNAFASMLSKKAVNSFIRTPMQDIKNPTFLKELVSSLTMGGVATVISGNSAPISGSEHLISHALDKYAEHPQMHGIQVGIATYIMANVHEHRAERMQKIFSRTGFFDYVKTLEMKKHDFQQAIEKSPLMKPNRHTFLHEEEYRTKALRFVEEDEVMNVILK</sequence>
<keyword evidence="10" id="KW-0862">Zinc</keyword>
<evidence type="ECO:0000313" key="13">
    <source>
        <dbReference type="EMBL" id="ARI77759.1"/>
    </source>
</evidence>
<dbReference type="InterPro" id="IPR016205">
    <property type="entry name" value="Glycerol_DH"/>
</dbReference>
<dbReference type="Gene3D" id="1.20.1090.10">
    <property type="entry name" value="Dehydroquinate synthase-like - alpha domain"/>
    <property type="match status" value="1"/>
</dbReference>
<dbReference type="InterPro" id="IPR032837">
    <property type="entry name" value="G1PDH"/>
</dbReference>
<keyword evidence="8" id="KW-0594">Phospholipid biosynthesis</keyword>
<evidence type="ECO:0000256" key="3">
    <source>
        <dbReference type="ARBA" id="ARBA00022723"/>
    </source>
</evidence>
<dbReference type="PIRSF" id="PIRSF000112">
    <property type="entry name" value="Glycerol_dehydrogenase"/>
    <property type="match status" value="1"/>
</dbReference>
<keyword evidence="5" id="KW-0560">Oxidoreductase</keyword>
<dbReference type="CDD" id="cd08174">
    <property type="entry name" value="G1PDH-like"/>
    <property type="match status" value="1"/>
</dbReference>
<evidence type="ECO:0000256" key="4">
    <source>
        <dbReference type="ARBA" id="ARBA00022857"/>
    </source>
</evidence>
<dbReference type="Gene3D" id="3.40.50.1970">
    <property type="match status" value="1"/>
</dbReference>
<evidence type="ECO:0000256" key="5">
    <source>
        <dbReference type="ARBA" id="ARBA00023002"/>
    </source>
</evidence>
<accession>A0A1W5ZWV7</accession>
<dbReference type="AlphaFoldDB" id="A0A1W5ZWV7"/>
<evidence type="ECO:0000256" key="10">
    <source>
        <dbReference type="PIRSR" id="PIRSR000112-1"/>
    </source>
</evidence>
<feature type="binding site" evidence="12">
    <location>
        <begin position="116"/>
        <end position="119"/>
    </location>
    <ligand>
        <name>NAD(+)</name>
        <dbReference type="ChEBI" id="CHEBI:57540"/>
    </ligand>
</feature>
<keyword evidence="2" id="KW-0444">Lipid biosynthesis</keyword>
<name>A0A1W5ZWV7_9BACI</name>
<dbReference type="KEGG" id="hmn:HM131_13270"/>
<feature type="binding site" evidence="10">
    <location>
        <position position="168"/>
    </location>
    <ligand>
        <name>glycerol</name>
        <dbReference type="ChEBI" id="CHEBI:17754"/>
    </ligand>
</feature>
<dbReference type="OrthoDB" id="9763580at2"/>
<evidence type="ECO:0000256" key="8">
    <source>
        <dbReference type="ARBA" id="ARBA00023209"/>
    </source>
</evidence>
<evidence type="ECO:0000256" key="2">
    <source>
        <dbReference type="ARBA" id="ARBA00022516"/>
    </source>
</evidence>